<keyword evidence="2" id="KW-0547">Nucleotide-binding</keyword>
<dbReference type="Proteomes" id="UP000019801">
    <property type="component" value="Chromosome I"/>
</dbReference>
<dbReference type="EMBL" id="HG969191">
    <property type="protein sequence ID" value="CDO47576.1"/>
    <property type="molecule type" value="Genomic_DNA"/>
</dbReference>
<proteinExistence type="predicted"/>
<evidence type="ECO:0000259" key="1">
    <source>
        <dbReference type="Pfam" id="PF13156"/>
    </source>
</evidence>
<keyword evidence="2" id="KW-0808">Transferase</keyword>
<evidence type="ECO:0000313" key="3">
    <source>
        <dbReference type="Proteomes" id="UP000019801"/>
    </source>
</evidence>
<accession>X5LUS4</accession>
<dbReference type="PATRIC" id="fig|38323.3.peg.1779"/>
<keyword evidence="2" id="KW-0489">Methyltransferase</keyword>
<dbReference type="InterPro" id="IPR011335">
    <property type="entry name" value="Restrct_endonuc-II-like"/>
</dbReference>
<keyword evidence="2" id="KW-0067">ATP-binding</keyword>
<dbReference type="GO" id="GO:0032259">
    <property type="term" value="P:methylation"/>
    <property type="evidence" value="ECO:0007669"/>
    <property type="project" value="UniProtKB-KW"/>
</dbReference>
<keyword evidence="2" id="KW-0378">Hydrolase</keyword>
<reference evidence="3" key="1">
    <citation type="submission" date="2013-11" db="EMBL/GenBank/DDBJ databases">
        <title>Genome sequencing of Bartonella spp. isolated from human blood.</title>
        <authorList>
            <person name="Raoult D."/>
        </authorList>
    </citation>
    <scope>NUCLEOTIDE SEQUENCE</scope>
    <source>
        <strain evidence="3">BM1374165</strain>
    </source>
</reference>
<dbReference type="KEGG" id="bhs:BM1374165_01603"/>
<sequence>MTLQSLLQIYRDEARTERDKGTYFERFALAYLMHDPLQFDQYEKVQTFKDWAYENGWDGRDTGIDLVAKLRNEDGFAAIQCKFYDAAYRIKKADIDSFISASGKALFKRRVIIDKKCLE</sequence>
<dbReference type="GO" id="GO:0004386">
    <property type="term" value="F:helicase activity"/>
    <property type="evidence" value="ECO:0007669"/>
    <property type="project" value="UniProtKB-KW"/>
</dbReference>
<dbReference type="GO" id="GO:0008168">
    <property type="term" value="F:methyltransferase activity"/>
    <property type="evidence" value="ECO:0007669"/>
    <property type="project" value="UniProtKB-KW"/>
</dbReference>
<evidence type="ECO:0000313" key="2">
    <source>
        <dbReference type="EMBL" id="CDO47576.1"/>
    </source>
</evidence>
<dbReference type="InterPro" id="IPR039442">
    <property type="entry name" value="Mrr-like_dom"/>
</dbReference>
<dbReference type="KEGG" id="bhn:PRJBM_01530"/>
<organism evidence="2 3">
    <name type="scientific">Bartonella henselae</name>
    <name type="common">Rochalimaea henselae</name>
    <dbReference type="NCBI Taxonomy" id="38323"/>
    <lineage>
        <taxon>Bacteria</taxon>
        <taxon>Pseudomonadati</taxon>
        <taxon>Pseudomonadota</taxon>
        <taxon>Alphaproteobacteria</taxon>
        <taxon>Hyphomicrobiales</taxon>
        <taxon>Bartonellaceae</taxon>
        <taxon>Bartonella</taxon>
    </lineage>
</organism>
<dbReference type="SUPFAM" id="SSF52980">
    <property type="entry name" value="Restriction endonuclease-like"/>
    <property type="match status" value="1"/>
</dbReference>
<name>X5LUS4_BARHN</name>
<dbReference type="Pfam" id="PF13156">
    <property type="entry name" value="Mrr_cat_2"/>
    <property type="match status" value="1"/>
</dbReference>
<protein>
    <submittedName>
        <fullName evidence="2">Helicase/methyltransferase</fullName>
    </submittedName>
</protein>
<feature type="domain" description="Mrr-like" evidence="1">
    <location>
        <begin position="34"/>
        <end position="114"/>
    </location>
</feature>
<gene>
    <name evidence="2" type="ORF">BM1374165_01603</name>
</gene>
<dbReference type="AlphaFoldDB" id="X5LUS4"/>
<keyword evidence="2" id="KW-0347">Helicase</keyword>